<evidence type="ECO:0000313" key="2">
    <source>
        <dbReference type="EMBL" id="KOX78805.1"/>
    </source>
</evidence>
<proteinExistence type="predicted"/>
<protein>
    <submittedName>
        <fullName evidence="2">Uncharacterized protein</fullName>
    </submittedName>
</protein>
<evidence type="ECO:0000256" key="1">
    <source>
        <dbReference type="SAM" id="MobiDB-lite"/>
    </source>
</evidence>
<organism evidence="2 3">
    <name type="scientific">Melipona quadrifasciata</name>
    <dbReference type="NCBI Taxonomy" id="166423"/>
    <lineage>
        <taxon>Eukaryota</taxon>
        <taxon>Metazoa</taxon>
        <taxon>Ecdysozoa</taxon>
        <taxon>Arthropoda</taxon>
        <taxon>Hexapoda</taxon>
        <taxon>Insecta</taxon>
        <taxon>Pterygota</taxon>
        <taxon>Neoptera</taxon>
        <taxon>Endopterygota</taxon>
        <taxon>Hymenoptera</taxon>
        <taxon>Apocrita</taxon>
        <taxon>Aculeata</taxon>
        <taxon>Apoidea</taxon>
        <taxon>Anthophila</taxon>
        <taxon>Apidae</taxon>
        <taxon>Melipona</taxon>
    </lineage>
</organism>
<feature type="region of interest" description="Disordered" evidence="1">
    <location>
        <begin position="1"/>
        <end position="30"/>
    </location>
</feature>
<sequence>MARVERVKESRFGSSKISRRKLTRHTITKSQQCTVDFRTTRELGAQTSPI</sequence>
<dbReference type="Proteomes" id="UP000053105">
    <property type="component" value="Unassembled WGS sequence"/>
</dbReference>
<feature type="compositionally biased region" description="Basic residues" evidence="1">
    <location>
        <begin position="17"/>
        <end position="27"/>
    </location>
</feature>
<reference evidence="2 3" key="1">
    <citation type="submission" date="2015-07" db="EMBL/GenBank/DDBJ databases">
        <title>The genome of Melipona quadrifasciata.</title>
        <authorList>
            <person name="Pan H."/>
            <person name="Kapheim K."/>
        </authorList>
    </citation>
    <scope>NUCLEOTIDE SEQUENCE [LARGE SCALE GENOMIC DNA]</scope>
    <source>
        <strain evidence="2">0111107301</strain>
        <tissue evidence="2">Whole body</tissue>
    </source>
</reference>
<feature type="compositionally biased region" description="Basic and acidic residues" evidence="1">
    <location>
        <begin position="1"/>
        <end position="11"/>
    </location>
</feature>
<gene>
    <name evidence="2" type="ORF">WN51_08564</name>
</gene>
<name>A0A0M9A7H0_9HYME</name>
<accession>A0A0M9A7H0</accession>
<evidence type="ECO:0000313" key="3">
    <source>
        <dbReference type="Proteomes" id="UP000053105"/>
    </source>
</evidence>
<dbReference type="AlphaFoldDB" id="A0A0M9A7H0"/>
<keyword evidence="3" id="KW-1185">Reference proteome</keyword>
<dbReference type="EMBL" id="KQ435719">
    <property type="protein sequence ID" value="KOX78805.1"/>
    <property type="molecule type" value="Genomic_DNA"/>
</dbReference>